<dbReference type="InterPro" id="IPR005225">
    <property type="entry name" value="Small_GTP-bd"/>
</dbReference>
<dbReference type="eggNOG" id="KOG0393">
    <property type="taxonomic scope" value="Eukaryota"/>
</dbReference>
<reference evidence="12" key="3">
    <citation type="submission" date="2025-09" db="UniProtKB">
        <authorList>
            <consortium name="Ensembl"/>
        </authorList>
    </citation>
    <scope>IDENTIFICATION</scope>
</reference>
<evidence type="ECO:0000256" key="7">
    <source>
        <dbReference type="ARBA" id="ARBA00022842"/>
    </source>
</evidence>
<dbReference type="CDD" id="cd04130">
    <property type="entry name" value="Wrch_1"/>
    <property type="match status" value="1"/>
</dbReference>
<keyword evidence="11" id="KW-0449">Lipoprotein</keyword>
<dbReference type="Proteomes" id="UP000007875">
    <property type="component" value="Unassembled WGS sequence"/>
</dbReference>
<dbReference type="InterPro" id="IPR001806">
    <property type="entry name" value="Small_GTPase"/>
</dbReference>
<evidence type="ECO:0000256" key="6">
    <source>
        <dbReference type="ARBA" id="ARBA00022741"/>
    </source>
</evidence>
<accession>H2YR36</accession>
<evidence type="ECO:0000313" key="12">
    <source>
        <dbReference type="Ensembl" id="ENSCSAVP00000007796.1"/>
    </source>
</evidence>
<dbReference type="GO" id="GO:0008360">
    <property type="term" value="P:regulation of cell shape"/>
    <property type="evidence" value="ECO:0007669"/>
    <property type="project" value="UniProtKB-ARBA"/>
</dbReference>
<evidence type="ECO:0000256" key="9">
    <source>
        <dbReference type="ARBA" id="ARBA00023136"/>
    </source>
</evidence>
<protein>
    <recommendedName>
        <fullName evidence="14">Small monomeric GTPase</fullName>
    </recommendedName>
</protein>
<dbReference type="NCBIfam" id="TIGR00231">
    <property type="entry name" value="small_GTP"/>
    <property type="match status" value="1"/>
</dbReference>
<evidence type="ECO:0000256" key="3">
    <source>
        <dbReference type="ARBA" id="ARBA00022475"/>
    </source>
</evidence>
<evidence type="ECO:0000256" key="1">
    <source>
        <dbReference type="ARBA" id="ARBA00001946"/>
    </source>
</evidence>
<dbReference type="SMART" id="SM00175">
    <property type="entry name" value="RAB"/>
    <property type="match status" value="1"/>
</dbReference>
<sequence>LKCVLLGDGAVGKTSLVVSYSTNGYPTEYVPTAFDNYSVRIQIDGTALRLQISDTAGQDEFDGMRPLCYPGTDVVLVCFSVVRPTSLCNIRDKWLPEIKKYLPKVPVVLVGTQTDLRTSLDVLVDLARYSERPITEEEAAAFAKQHGACGYVECSALTQKNLKQVFDTAILEGMEFAERKQRKNSRKSRNDYQAGKRTLKCKPRAWWRKYCCAV</sequence>
<evidence type="ECO:0000256" key="11">
    <source>
        <dbReference type="ARBA" id="ARBA00023288"/>
    </source>
</evidence>
<dbReference type="GO" id="GO:0005525">
    <property type="term" value="F:GTP binding"/>
    <property type="evidence" value="ECO:0007669"/>
    <property type="project" value="UniProtKB-KW"/>
</dbReference>
<keyword evidence="8" id="KW-0342">GTP-binding</keyword>
<dbReference type="GO" id="GO:0003924">
    <property type="term" value="F:GTPase activity"/>
    <property type="evidence" value="ECO:0007669"/>
    <property type="project" value="InterPro"/>
</dbReference>
<evidence type="ECO:0000256" key="2">
    <source>
        <dbReference type="ARBA" id="ARBA00004342"/>
    </source>
</evidence>
<dbReference type="InParanoid" id="H2YR36"/>
<dbReference type="STRING" id="51511.ENSCSAVP00000007796"/>
<comment type="subcellular location">
    <subcellularLocation>
        <location evidence="2">Cell membrane</location>
        <topology evidence="2">Lipid-anchor</topology>
        <orientation evidence="2">Cytoplasmic side</orientation>
    </subcellularLocation>
</comment>
<dbReference type="PRINTS" id="PR00449">
    <property type="entry name" value="RASTRNSFRMNG"/>
</dbReference>
<reference evidence="12" key="2">
    <citation type="submission" date="2025-08" db="UniProtKB">
        <authorList>
            <consortium name="Ensembl"/>
        </authorList>
    </citation>
    <scope>IDENTIFICATION</scope>
</reference>
<keyword evidence="5" id="KW-0479">Metal-binding</keyword>
<dbReference type="HOGENOM" id="CLU_041217_21_3_1"/>
<dbReference type="SUPFAM" id="SSF52540">
    <property type="entry name" value="P-loop containing nucleoside triphosphate hydrolases"/>
    <property type="match status" value="1"/>
</dbReference>
<dbReference type="GeneTree" id="ENSGT00940000170519"/>
<dbReference type="GO" id="GO:0005886">
    <property type="term" value="C:plasma membrane"/>
    <property type="evidence" value="ECO:0007669"/>
    <property type="project" value="UniProtKB-SubCell"/>
</dbReference>
<keyword evidence="7" id="KW-0460">Magnesium</keyword>
<keyword evidence="6" id="KW-0547">Nucleotide-binding</keyword>
<dbReference type="SMART" id="SM00173">
    <property type="entry name" value="RAS"/>
    <property type="match status" value="1"/>
</dbReference>
<dbReference type="SMART" id="SM00174">
    <property type="entry name" value="RHO"/>
    <property type="match status" value="1"/>
</dbReference>
<keyword evidence="13" id="KW-1185">Reference proteome</keyword>
<evidence type="ECO:0000256" key="4">
    <source>
        <dbReference type="ARBA" id="ARBA00022553"/>
    </source>
</evidence>
<dbReference type="AlphaFoldDB" id="H2YR36"/>
<dbReference type="GO" id="GO:0007010">
    <property type="term" value="P:cytoskeleton organization"/>
    <property type="evidence" value="ECO:0007669"/>
    <property type="project" value="UniProtKB-ARBA"/>
</dbReference>
<dbReference type="Pfam" id="PF00071">
    <property type="entry name" value="Ras"/>
    <property type="match status" value="1"/>
</dbReference>
<evidence type="ECO:0000313" key="13">
    <source>
        <dbReference type="Proteomes" id="UP000007875"/>
    </source>
</evidence>
<keyword evidence="4" id="KW-0597">Phosphoprotein</keyword>
<keyword evidence="9" id="KW-0472">Membrane</keyword>
<dbReference type="Ensembl" id="ENSCSAVT00000007900.1">
    <property type="protein sequence ID" value="ENSCSAVP00000007796.1"/>
    <property type="gene ID" value="ENSCSAVG00000004660.1"/>
</dbReference>
<comment type="cofactor">
    <cofactor evidence="1">
        <name>Mg(2+)</name>
        <dbReference type="ChEBI" id="CHEBI:18420"/>
    </cofactor>
</comment>
<evidence type="ECO:0000256" key="8">
    <source>
        <dbReference type="ARBA" id="ARBA00023134"/>
    </source>
</evidence>
<dbReference type="OMA" id="APPSCIW"/>
<dbReference type="InterPro" id="IPR027417">
    <property type="entry name" value="P-loop_NTPase"/>
</dbReference>
<keyword evidence="3" id="KW-1003">Cell membrane</keyword>
<dbReference type="PROSITE" id="PS51420">
    <property type="entry name" value="RHO"/>
    <property type="match status" value="1"/>
</dbReference>
<dbReference type="Gene3D" id="3.40.50.300">
    <property type="entry name" value="P-loop containing nucleotide triphosphate hydrolases"/>
    <property type="match status" value="1"/>
</dbReference>
<evidence type="ECO:0000256" key="10">
    <source>
        <dbReference type="ARBA" id="ARBA00023139"/>
    </source>
</evidence>
<name>H2YR36_CIOSA</name>
<evidence type="ECO:0000256" key="5">
    <source>
        <dbReference type="ARBA" id="ARBA00022723"/>
    </source>
</evidence>
<evidence type="ECO:0008006" key="14">
    <source>
        <dbReference type="Google" id="ProtNLM"/>
    </source>
</evidence>
<dbReference type="GO" id="GO:0046872">
    <property type="term" value="F:metal ion binding"/>
    <property type="evidence" value="ECO:0007669"/>
    <property type="project" value="UniProtKB-KW"/>
</dbReference>
<keyword evidence="10" id="KW-0564">Palmitate</keyword>
<dbReference type="PANTHER" id="PTHR24072">
    <property type="entry name" value="RHO FAMILY GTPASE"/>
    <property type="match status" value="1"/>
</dbReference>
<organism evidence="12 13">
    <name type="scientific">Ciona savignyi</name>
    <name type="common">Pacific transparent sea squirt</name>
    <dbReference type="NCBI Taxonomy" id="51511"/>
    <lineage>
        <taxon>Eukaryota</taxon>
        <taxon>Metazoa</taxon>
        <taxon>Chordata</taxon>
        <taxon>Tunicata</taxon>
        <taxon>Ascidiacea</taxon>
        <taxon>Phlebobranchia</taxon>
        <taxon>Cionidae</taxon>
        <taxon>Ciona</taxon>
    </lineage>
</organism>
<dbReference type="InterPro" id="IPR003578">
    <property type="entry name" value="Small_GTPase_Rho"/>
</dbReference>
<reference evidence="13" key="1">
    <citation type="submission" date="2003-08" db="EMBL/GenBank/DDBJ databases">
        <authorList>
            <person name="Birren B."/>
            <person name="Nusbaum C."/>
            <person name="Abebe A."/>
            <person name="Abouelleil A."/>
            <person name="Adekoya E."/>
            <person name="Ait-zahra M."/>
            <person name="Allen N."/>
            <person name="Allen T."/>
            <person name="An P."/>
            <person name="Anderson M."/>
            <person name="Anderson S."/>
            <person name="Arachchi H."/>
            <person name="Armbruster J."/>
            <person name="Bachantsang P."/>
            <person name="Baldwin J."/>
            <person name="Barry A."/>
            <person name="Bayul T."/>
            <person name="Blitshsteyn B."/>
            <person name="Bloom T."/>
            <person name="Blye J."/>
            <person name="Boguslavskiy L."/>
            <person name="Borowsky M."/>
            <person name="Boukhgalter B."/>
            <person name="Brunache A."/>
            <person name="Butler J."/>
            <person name="Calixte N."/>
            <person name="Calvo S."/>
            <person name="Camarata J."/>
            <person name="Campo K."/>
            <person name="Chang J."/>
            <person name="Cheshatsang Y."/>
            <person name="Citroen M."/>
            <person name="Collymore A."/>
            <person name="Considine T."/>
            <person name="Cook A."/>
            <person name="Cooke P."/>
            <person name="Corum B."/>
            <person name="Cuomo C."/>
            <person name="David R."/>
            <person name="Dawoe T."/>
            <person name="Degray S."/>
            <person name="Dodge S."/>
            <person name="Dooley K."/>
            <person name="Dorje P."/>
            <person name="Dorjee K."/>
            <person name="Dorris L."/>
            <person name="Duffey N."/>
            <person name="Dupes A."/>
            <person name="Elkins T."/>
            <person name="Engels R."/>
            <person name="Erickson J."/>
            <person name="Farina A."/>
            <person name="Faro S."/>
            <person name="Ferreira P."/>
            <person name="Fischer H."/>
            <person name="Fitzgerald M."/>
            <person name="Foley K."/>
            <person name="Gage D."/>
            <person name="Galagan J."/>
            <person name="Gearin G."/>
            <person name="Gnerre S."/>
            <person name="Gnirke A."/>
            <person name="Goyette A."/>
            <person name="Graham J."/>
            <person name="Grandbois E."/>
            <person name="Gyaltsen K."/>
            <person name="Hafez N."/>
            <person name="Hagopian D."/>
            <person name="Hagos B."/>
            <person name="Hall J."/>
            <person name="Hatcher B."/>
            <person name="Heller A."/>
            <person name="Higgins H."/>
            <person name="Honan T."/>
            <person name="Horn A."/>
            <person name="Houde N."/>
            <person name="Hughes L."/>
            <person name="Hulme W."/>
            <person name="Husby E."/>
            <person name="Iliev I."/>
            <person name="Jaffe D."/>
            <person name="Jones C."/>
            <person name="Kamal M."/>
            <person name="Kamat A."/>
            <person name="Kamvysselis M."/>
            <person name="Karlsson E."/>
            <person name="Kells C."/>
            <person name="Kieu A."/>
            <person name="Kisner P."/>
            <person name="Kodira C."/>
            <person name="Kulbokas E."/>
            <person name="Labutti K."/>
            <person name="Lama D."/>
            <person name="Landers T."/>
            <person name="Leger J."/>
            <person name="Levine S."/>
            <person name="Lewis D."/>
            <person name="Lewis T."/>
            <person name="Lindblad-toh K."/>
            <person name="Liu X."/>
            <person name="Lokyitsang T."/>
            <person name="Lokyitsang Y."/>
            <person name="Lucien O."/>
            <person name="Lui A."/>
            <person name="Ma L.J."/>
            <person name="Mabbitt R."/>
            <person name="Macdonald J."/>
            <person name="Maclean C."/>
            <person name="Major J."/>
            <person name="Manning J."/>
            <person name="Marabella R."/>
            <person name="Maru K."/>
            <person name="Matthews C."/>
            <person name="Mauceli E."/>
            <person name="Mccarthy M."/>
            <person name="Mcdonough S."/>
            <person name="Mcghee T."/>
            <person name="Meldrim J."/>
            <person name="Meneus L."/>
            <person name="Mesirov J."/>
            <person name="Mihalev A."/>
            <person name="Mihova T."/>
            <person name="Mikkelsen T."/>
            <person name="Mlenga V."/>
            <person name="Moru K."/>
            <person name="Mozes J."/>
            <person name="Mulrain L."/>
            <person name="Munson G."/>
            <person name="Naylor J."/>
            <person name="Newes C."/>
            <person name="Nguyen C."/>
            <person name="Nguyen N."/>
            <person name="Nguyen T."/>
            <person name="Nicol R."/>
            <person name="Nielsen C."/>
            <person name="Nizzari M."/>
            <person name="Norbu C."/>
            <person name="Norbu N."/>
            <person name="O'donnell P."/>
            <person name="Okoawo O."/>
            <person name="O'leary S."/>
            <person name="Omotosho B."/>
            <person name="O'neill K."/>
            <person name="Osman S."/>
            <person name="Parker S."/>
            <person name="Perrin D."/>
            <person name="Phunkhang P."/>
            <person name="Piqani B."/>
            <person name="Purcell S."/>
            <person name="Rachupka T."/>
            <person name="Ramasamy U."/>
            <person name="Rameau R."/>
            <person name="Ray V."/>
            <person name="Raymond C."/>
            <person name="Retta R."/>
            <person name="Richardson S."/>
            <person name="Rise C."/>
            <person name="Rodriguez J."/>
            <person name="Rogers J."/>
            <person name="Rogov P."/>
            <person name="Rutman M."/>
            <person name="Schupbach R."/>
            <person name="Seaman C."/>
            <person name="Settipalli S."/>
            <person name="Sharpe T."/>
            <person name="Sheridan J."/>
            <person name="Sherpa N."/>
            <person name="Shi J."/>
            <person name="Smirnov S."/>
            <person name="Smith C."/>
            <person name="Sougnez C."/>
            <person name="Spencer B."/>
            <person name="Stalker J."/>
            <person name="Stange-thomann N."/>
            <person name="Stavropoulos S."/>
            <person name="Stetson K."/>
            <person name="Stone C."/>
            <person name="Stone S."/>
            <person name="Stubbs M."/>
            <person name="Talamas J."/>
            <person name="Tchuinga P."/>
            <person name="Tenzing P."/>
            <person name="Tesfaye S."/>
            <person name="Theodore J."/>
            <person name="Thoulutsang Y."/>
            <person name="Topham K."/>
            <person name="Towey S."/>
            <person name="Tsamla T."/>
            <person name="Tsomo N."/>
            <person name="Vallee D."/>
            <person name="Vassiliev H."/>
            <person name="Venkataraman V."/>
            <person name="Vinson J."/>
            <person name="Vo A."/>
            <person name="Wade C."/>
            <person name="Wang S."/>
            <person name="Wangchuk T."/>
            <person name="Wangdi T."/>
            <person name="Whittaker C."/>
            <person name="Wilkinson J."/>
            <person name="Wu Y."/>
            <person name="Wyman D."/>
            <person name="Yadav S."/>
            <person name="Yang S."/>
            <person name="Yang X."/>
            <person name="Yeager S."/>
            <person name="Yee E."/>
            <person name="Young G."/>
            <person name="Zainoun J."/>
            <person name="Zembeck L."/>
            <person name="Zimmer A."/>
            <person name="Zody M."/>
            <person name="Lander E."/>
        </authorList>
    </citation>
    <scope>NUCLEOTIDE SEQUENCE [LARGE SCALE GENOMIC DNA]</scope>
</reference>
<dbReference type="PROSITE" id="PS51421">
    <property type="entry name" value="RAS"/>
    <property type="match status" value="1"/>
</dbReference>
<proteinExistence type="predicted"/>
<dbReference type="PROSITE" id="PS51419">
    <property type="entry name" value="RAB"/>
    <property type="match status" value="1"/>
</dbReference>
<dbReference type="FunFam" id="3.40.50.300:FF:000561">
    <property type="entry name" value="rho-related GTP-binding protein RhoV"/>
    <property type="match status" value="1"/>
</dbReference>
<dbReference type="GO" id="GO:0007264">
    <property type="term" value="P:small GTPase-mediated signal transduction"/>
    <property type="evidence" value="ECO:0007669"/>
    <property type="project" value="InterPro"/>
</dbReference>